<dbReference type="VEuPathDB" id="FungiDB:BDV34DRAFT_26437"/>
<proteinExistence type="predicted"/>
<feature type="transmembrane region" description="Helical" evidence="1">
    <location>
        <begin position="66"/>
        <end position="86"/>
    </location>
</feature>
<gene>
    <name evidence="2" type="ORF">BDV34DRAFT_26437</name>
</gene>
<accession>A0A5N6D3T9</accession>
<organism evidence="2 3">
    <name type="scientific">Aspergillus parasiticus</name>
    <dbReference type="NCBI Taxonomy" id="5067"/>
    <lineage>
        <taxon>Eukaryota</taxon>
        <taxon>Fungi</taxon>
        <taxon>Dikarya</taxon>
        <taxon>Ascomycota</taxon>
        <taxon>Pezizomycotina</taxon>
        <taxon>Eurotiomycetes</taxon>
        <taxon>Eurotiomycetidae</taxon>
        <taxon>Eurotiales</taxon>
        <taxon>Aspergillaceae</taxon>
        <taxon>Aspergillus</taxon>
        <taxon>Aspergillus subgen. Circumdati</taxon>
    </lineage>
</organism>
<dbReference type="EMBL" id="ML735057">
    <property type="protein sequence ID" value="KAB8199934.1"/>
    <property type="molecule type" value="Genomic_DNA"/>
</dbReference>
<evidence type="ECO:0000256" key="1">
    <source>
        <dbReference type="SAM" id="Phobius"/>
    </source>
</evidence>
<evidence type="ECO:0000313" key="2">
    <source>
        <dbReference type="EMBL" id="KAB8199934.1"/>
    </source>
</evidence>
<keyword evidence="1" id="KW-0812">Transmembrane</keyword>
<name>A0A5N6D3T9_ASPPA</name>
<keyword evidence="1" id="KW-0472">Membrane</keyword>
<reference evidence="2 3" key="1">
    <citation type="submission" date="2019-04" db="EMBL/GenBank/DDBJ databases">
        <title>Fungal friends and foes A comparative genomics study of 23 Aspergillus species from section Flavi.</title>
        <authorList>
            <consortium name="DOE Joint Genome Institute"/>
            <person name="Kjaerbolling I."/>
            <person name="Vesth T.C."/>
            <person name="Frisvad J.C."/>
            <person name="Nybo J.L."/>
            <person name="Theobald S."/>
            <person name="Kildgaard S."/>
            <person name="Petersen T.I."/>
            <person name="Kuo A."/>
            <person name="Sato A."/>
            <person name="Lyhne E.K."/>
            <person name="Kogle M.E."/>
            <person name="Wiebenga A."/>
            <person name="Kun R.S."/>
            <person name="Lubbers R.J."/>
            <person name="Makela M.R."/>
            <person name="Barry K."/>
            <person name="Chovatia M."/>
            <person name="Clum A."/>
            <person name="Daum C."/>
            <person name="Haridas S."/>
            <person name="He G."/>
            <person name="LaButti K."/>
            <person name="Lipzen A."/>
            <person name="Mondo S."/>
            <person name="Pangilinan J."/>
            <person name="Riley R."/>
            <person name="Salamov A."/>
            <person name="Simmons B.A."/>
            <person name="Magnuson J.K."/>
            <person name="Henrissat B."/>
            <person name="Mortensen U.H."/>
            <person name="Larsen T.O."/>
            <person name="De vries R.P."/>
            <person name="Grigoriev I.V."/>
            <person name="Machida M."/>
            <person name="Baker S.E."/>
            <person name="Andersen M.R."/>
        </authorList>
    </citation>
    <scope>NUCLEOTIDE SEQUENCE [LARGE SCALE GENOMIC DNA]</scope>
    <source>
        <strain evidence="2 3">CBS 117618</strain>
    </source>
</reference>
<evidence type="ECO:0000313" key="3">
    <source>
        <dbReference type="Proteomes" id="UP000326532"/>
    </source>
</evidence>
<dbReference type="AlphaFoldDB" id="A0A5N6D3T9"/>
<keyword evidence="3" id="KW-1185">Reference proteome</keyword>
<dbReference type="Proteomes" id="UP000326532">
    <property type="component" value="Unassembled WGS sequence"/>
</dbReference>
<protein>
    <submittedName>
        <fullName evidence="2">Uncharacterized protein</fullName>
    </submittedName>
</protein>
<keyword evidence="1" id="KW-1133">Transmembrane helix</keyword>
<sequence>MFETNLEPKYNLTQRFIKAPQMPVASLTDEPRVPRTPRIRCRNPTYFISWARGTHLLLQEYLPDHVKLHITFGCYIGELVLIVFIIPR</sequence>